<evidence type="ECO:0000313" key="3">
    <source>
        <dbReference type="Proteomes" id="UP001282284"/>
    </source>
</evidence>
<organism evidence="2 3">
    <name type="scientific">Sporosarcina saromensis</name>
    <dbReference type="NCBI Taxonomy" id="359365"/>
    <lineage>
        <taxon>Bacteria</taxon>
        <taxon>Bacillati</taxon>
        <taxon>Bacillota</taxon>
        <taxon>Bacilli</taxon>
        <taxon>Bacillales</taxon>
        <taxon>Caryophanaceae</taxon>
        <taxon>Sporosarcina</taxon>
    </lineage>
</organism>
<reference evidence="2 3" key="1">
    <citation type="submission" date="2023-06" db="EMBL/GenBank/DDBJ databases">
        <title>Sporosarcina sp. nov., isolated from Korean traditional fermented seafood 'Jeotgal'.</title>
        <authorList>
            <person name="Yang A.I."/>
            <person name="Shin N.-R."/>
        </authorList>
    </citation>
    <scope>NUCLEOTIDE SEQUENCE [LARGE SCALE GENOMIC DNA]</scope>
    <source>
        <strain evidence="2 3">KCTC13119</strain>
    </source>
</reference>
<evidence type="ECO:0000256" key="1">
    <source>
        <dbReference type="SAM" id="SignalP"/>
    </source>
</evidence>
<dbReference type="EMBL" id="JAUBDI010000006">
    <property type="protein sequence ID" value="MDW0113238.1"/>
    <property type="molecule type" value="Genomic_DNA"/>
</dbReference>
<name>A0ABU4G8D7_9BACL</name>
<proteinExistence type="predicted"/>
<keyword evidence="3" id="KW-1185">Reference proteome</keyword>
<keyword evidence="1" id="KW-0732">Signal</keyword>
<accession>A0ABU4G8D7</accession>
<sequence>MKKTVSVLLLTALFASFAGAGSAMALEPNDAMETFAKGRDNFAPPTILPPQT</sequence>
<gene>
    <name evidence="2" type="ORF">QT711_08560</name>
</gene>
<feature type="chain" id="PRO_5047258966" evidence="1">
    <location>
        <begin position="26"/>
        <end position="52"/>
    </location>
</feature>
<feature type="signal peptide" evidence="1">
    <location>
        <begin position="1"/>
        <end position="25"/>
    </location>
</feature>
<comment type="caution">
    <text evidence="2">The sequence shown here is derived from an EMBL/GenBank/DDBJ whole genome shotgun (WGS) entry which is preliminary data.</text>
</comment>
<protein>
    <submittedName>
        <fullName evidence="2">Uncharacterized protein</fullName>
    </submittedName>
</protein>
<dbReference type="Proteomes" id="UP001282284">
    <property type="component" value="Unassembled WGS sequence"/>
</dbReference>
<evidence type="ECO:0000313" key="2">
    <source>
        <dbReference type="EMBL" id="MDW0113238.1"/>
    </source>
</evidence>
<dbReference type="RefSeq" id="WP_317943447.1">
    <property type="nucleotide sequence ID" value="NZ_JAUBDI010000006.1"/>
</dbReference>